<accession>A0AAV9PH97</accession>
<organism evidence="2 3">
    <name type="scientific">Saxophila tyrrhenica</name>
    <dbReference type="NCBI Taxonomy" id="1690608"/>
    <lineage>
        <taxon>Eukaryota</taxon>
        <taxon>Fungi</taxon>
        <taxon>Dikarya</taxon>
        <taxon>Ascomycota</taxon>
        <taxon>Pezizomycotina</taxon>
        <taxon>Dothideomycetes</taxon>
        <taxon>Dothideomycetidae</taxon>
        <taxon>Mycosphaerellales</taxon>
        <taxon>Extremaceae</taxon>
        <taxon>Saxophila</taxon>
    </lineage>
</organism>
<dbReference type="Pfam" id="PF00646">
    <property type="entry name" value="F-box"/>
    <property type="match status" value="1"/>
</dbReference>
<sequence>MHTTAKTRRPMFTPSAQYRRDVLIYPTMNDHLQELSTGLLLAQQLGQVLSNDGPAQAKALGTLEVLEHIIIHLHPYDIKMARKVSRTFNQLIVSSPAIRKAMVMLPIQAESKFIQWQQTQQRGRASLPRYDVPADMLFHPVIQNVVQDDSTGERSFSIVQMREESLKITKLTRLFQKALTVYTRPTFAKCQNHFATRLPSCQNDFATQPRCRVVGMRMRCQLGGDEHSTECVIYRKKGFESETSLLWHLLRPAGGFQECGDRGEDRVVVYGSGGSLWADKLKAEWEALA</sequence>
<dbReference type="InterPro" id="IPR036047">
    <property type="entry name" value="F-box-like_dom_sf"/>
</dbReference>
<reference evidence="2 3" key="1">
    <citation type="submission" date="2023-08" db="EMBL/GenBank/DDBJ databases">
        <title>Black Yeasts Isolated from many extreme environments.</title>
        <authorList>
            <person name="Coleine C."/>
            <person name="Stajich J.E."/>
            <person name="Selbmann L."/>
        </authorList>
    </citation>
    <scope>NUCLEOTIDE SEQUENCE [LARGE SCALE GENOMIC DNA]</scope>
    <source>
        <strain evidence="2 3">CCFEE 5935</strain>
    </source>
</reference>
<feature type="domain" description="F-box" evidence="1">
    <location>
        <begin position="63"/>
        <end position="95"/>
    </location>
</feature>
<dbReference type="EMBL" id="JAVRRT010000005">
    <property type="protein sequence ID" value="KAK5171871.1"/>
    <property type="molecule type" value="Genomic_DNA"/>
</dbReference>
<dbReference type="Proteomes" id="UP001337655">
    <property type="component" value="Unassembled WGS sequence"/>
</dbReference>
<evidence type="ECO:0000313" key="3">
    <source>
        <dbReference type="Proteomes" id="UP001337655"/>
    </source>
</evidence>
<dbReference type="CDD" id="cd09917">
    <property type="entry name" value="F-box_SF"/>
    <property type="match status" value="1"/>
</dbReference>
<evidence type="ECO:0000313" key="2">
    <source>
        <dbReference type="EMBL" id="KAK5171871.1"/>
    </source>
</evidence>
<dbReference type="InterPro" id="IPR001810">
    <property type="entry name" value="F-box_dom"/>
</dbReference>
<dbReference type="AlphaFoldDB" id="A0AAV9PH97"/>
<evidence type="ECO:0000259" key="1">
    <source>
        <dbReference type="Pfam" id="PF00646"/>
    </source>
</evidence>
<dbReference type="SUPFAM" id="SSF81383">
    <property type="entry name" value="F-box domain"/>
    <property type="match status" value="1"/>
</dbReference>
<gene>
    <name evidence="2" type="ORF">LTR77_003508</name>
</gene>
<dbReference type="GeneID" id="89924854"/>
<name>A0AAV9PH97_9PEZI</name>
<protein>
    <recommendedName>
        <fullName evidence="1">F-box domain-containing protein</fullName>
    </recommendedName>
</protein>
<proteinExistence type="predicted"/>
<comment type="caution">
    <text evidence="2">The sequence shown here is derived from an EMBL/GenBank/DDBJ whole genome shotgun (WGS) entry which is preliminary data.</text>
</comment>
<keyword evidence="3" id="KW-1185">Reference proteome</keyword>
<dbReference type="RefSeq" id="XP_064660715.1">
    <property type="nucleotide sequence ID" value="XM_064800764.1"/>
</dbReference>